<evidence type="ECO:0000313" key="2">
    <source>
        <dbReference type="EMBL" id="AZR74423.1"/>
    </source>
</evidence>
<gene>
    <name evidence="2" type="ORF">BBF96_14120</name>
</gene>
<keyword evidence="1" id="KW-0812">Transmembrane</keyword>
<keyword evidence="1" id="KW-0472">Membrane</keyword>
<sequence>MVIDRKGLIFFGLILAFIMGFFILLGGVSFSRQQVCYIYGPAVRPTIVKSDTGQYDLPLPKPSTITTEKDDIRLDLERVTVHKYYIIYSVIYGDQSHTAYHLFLTDLNRKKLDPKGVGEIWLETASGERIEQVAEPTIYDYPKDQPLKWKIGIIAKFPYQSRRDAHKLFLRYQGITFKLTGISY</sequence>
<dbReference type="Proteomes" id="UP000267250">
    <property type="component" value="Chromosome"/>
</dbReference>
<name>A0A3Q9HSK7_9FIRM</name>
<reference evidence="2 3" key="1">
    <citation type="submission" date="2016-07" db="EMBL/GenBank/DDBJ databases">
        <title>Genome and transcriptome analysis of iron-reducing fermentative bacteria Anoxybacter fermentans.</title>
        <authorList>
            <person name="Zeng X."/>
            <person name="Shao Z."/>
        </authorList>
    </citation>
    <scope>NUCLEOTIDE SEQUENCE [LARGE SCALE GENOMIC DNA]</scope>
    <source>
        <strain evidence="2 3">DY22613</strain>
    </source>
</reference>
<protein>
    <submittedName>
        <fullName evidence="2">Uncharacterized protein</fullName>
    </submittedName>
</protein>
<dbReference type="OrthoDB" id="1779562at2"/>
<evidence type="ECO:0000313" key="3">
    <source>
        <dbReference type="Proteomes" id="UP000267250"/>
    </source>
</evidence>
<dbReference type="AlphaFoldDB" id="A0A3Q9HSK7"/>
<dbReference type="EMBL" id="CP016379">
    <property type="protein sequence ID" value="AZR74423.1"/>
    <property type="molecule type" value="Genomic_DNA"/>
</dbReference>
<keyword evidence="1" id="KW-1133">Transmembrane helix</keyword>
<organism evidence="2 3">
    <name type="scientific">Anoxybacter fermentans</name>
    <dbReference type="NCBI Taxonomy" id="1323375"/>
    <lineage>
        <taxon>Bacteria</taxon>
        <taxon>Bacillati</taxon>
        <taxon>Bacillota</taxon>
        <taxon>Clostridia</taxon>
        <taxon>Halanaerobiales</taxon>
        <taxon>Anoxybacter</taxon>
    </lineage>
</organism>
<accession>A0A3Q9HSK7</accession>
<dbReference type="RefSeq" id="WP_127017780.1">
    <property type="nucleotide sequence ID" value="NZ_CP016379.1"/>
</dbReference>
<evidence type="ECO:0000256" key="1">
    <source>
        <dbReference type="SAM" id="Phobius"/>
    </source>
</evidence>
<proteinExistence type="predicted"/>
<feature type="transmembrane region" description="Helical" evidence="1">
    <location>
        <begin position="7"/>
        <end position="28"/>
    </location>
</feature>
<keyword evidence="3" id="KW-1185">Reference proteome</keyword>
<dbReference type="KEGG" id="aft:BBF96_14120"/>